<dbReference type="InterPro" id="IPR013830">
    <property type="entry name" value="SGNH_hydro"/>
</dbReference>
<dbReference type="PANTHER" id="PTHR30383">
    <property type="entry name" value="THIOESTERASE 1/PROTEASE 1/LYSOPHOSPHOLIPASE L1"/>
    <property type="match status" value="1"/>
</dbReference>
<dbReference type="CDD" id="cd01839">
    <property type="entry name" value="SGNH_arylesterase_like"/>
    <property type="match status" value="1"/>
</dbReference>
<name>A0A366I9E5_9FIRM</name>
<sequence>MSNKIKKRILCYGDSNTFGFVPLTGRRYTKKERWTGVLQQLLGSDYKIIEEGLCGRTTVFDDPFDSNRNGRKMIIPCIETHQPLDLIIIMLGSNDLKKEFNAEPSDIARGVRELAKMAIEWLRENSNANACTKILLVSPIHIGKAIETSLFGEEFEYVESYEKCLQLASQFQMIAEELGVEFMDAALAAKPSEEDGLHLTKEEHRNLADAFAKRVKEIVE</sequence>
<dbReference type="Proteomes" id="UP000253490">
    <property type="component" value="Unassembled WGS sequence"/>
</dbReference>
<organism evidence="2 3">
    <name type="scientific">Alkalibaculum bacchi</name>
    <dbReference type="NCBI Taxonomy" id="645887"/>
    <lineage>
        <taxon>Bacteria</taxon>
        <taxon>Bacillati</taxon>
        <taxon>Bacillota</taxon>
        <taxon>Clostridia</taxon>
        <taxon>Eubacteriales</taxon>
        <taxon>Eubacteriaceae</taxon>
        <taxon>Alkalibaculum</taxon>
    </lineage>
</organism>
<dbReference type="PANTHER" id="PTHR30383:SF29">
    <property type="entry name" value="SGNH HYDROLASE-TYPE ESTERASE DOMAIN-CONTAINING PROTEIN"/>
    <property type="match status" value="1"/>
</dbReference>
<accession>A0A366I9E5</accession>
<evidence type="ECO:0000313" key="3">
    <source>
        <dbReference type="Proteomes" id="UP000253490"/>
    </source>
</evidence>
<gene>
    <name evidence="2" type="ORF">DES36_10774</name>
</gene>
<keyword evidence="3" id="KW-1185">Reference proteome</keyword>
<evidence type="ECO:0000313" key="2">
    <source>
        <dbReference type="EMBL" id="RBP65335.1"/>
    </source>
</evidence>
<dbReference type="InterPro" id="IPR036514">
    <property type="entry name" value="SGNH_hydro_sf"/>
</dbReference>
<feature type="domain" description="SGNH hydrolase-type esterase" evidence="1">
    <location>
        <begin position="11"/>
        <end position="202"/>
    </location>
</feature>
<dbReference type="Gene3D" id="3.40.50.1110">
    <property type="entry name" value="SGNH hydrolase"/>
    <property type="match status" value="1"/>
</dbReference>
<dbReference type="RefSeq" id="WP_113920456.1">
    <property type="nucleotide sequence ID" value="NZ_QNRX01000007.1"/>
</dbReference>
<reference evidence="2 3" key="1">
    <citation type="submission" date="2018-06" db="EMBL/GenBank/DDBJ databases">
        <title>Genomic Encyclopedia of Type Strains, Phase IV (KMG-IV): sequencing the most valuable type-strain genomes for metagenomic binning, comparative biology and taxonomic classification.</title>
        <authorList>
            <person name="Goeker M."/>
        </authorList>
    </citation>
    <scope>NUCLEOTIDE SEQUENCE [LARGE SCALE GENOMIC DNA]</scope>
    <source>
        <strain evidence="2 3">DSM 22112</strain>
    </source>
</reference>
<dbReference type="Pfam" id="PF13472">
    <property type="entry name" value="Lipase_GDSL_2"/>
    <property type="match status" value="1"/>
</dbReference>
<dbReference type="AlphaFoldDB" id="A0A366I9E5"/>
<evidence type="ECO:0000259" key="1">
    <source>
        <dbReference type="Pfam" id="PF13472"/>
    </source>
</evidence>
<proteinExistence type="predicted"/>
<dbReference type="SUPFAM" id="SSF52266">
    <property type="entry name" value="SGNH hydrolase"/>
    <property type="match status" value="1"/>
</dbReference>
<comment type="caution">
    <text evidence="2">The sequence shown here is derived from an EMBL/GenBank/DDBJ whole genome shotgun (WGS) entry which is preliminary data.</text>
</comment>
<dbReference type="OrthoDB" id="164654at2"/>
<dbReference type="InterPro" id="IPR051532">
    <property type="entry name" value="Ester_Hydrolysis_Enzymes"/>
</dbReference>
<dbReference type="EMBL" id="QNRX01000007">
    <property type="protein sequence ID" value="RBP65335.1"/>
    <property type="molecule type" value="Genomic_DNA"/>
</dbReference>
<protein>
    <submittedName>
        <fullName evidence="2">Lysophospholipase L1-like esterase</fullName>
    </submittedName>
</protein>